<protein>
    <submittedName>
        <fullName evidence="1">Uncharacterized protein</fullName>
    </submittedName>
</protein>
<accession>A0ABW0KXU7</accession>
<reference evidence="2" key="1">
    <citation type="journal article" date="2019" name="Int. J. Syst. Evol. Microbiol.">
        <title>The Global Catalogue of Microorganisms (GCM) 10K type strain sequencing project: providing services to taxonomists for standard genome sequencing and annotation.</title>
        <authorList>
            <consortium name="The Broad Institute Genomics Platform"/>
            <consortium name="The Broad Institute Genome Sequencing Center for Infectious Disease"/>
            <person name="Wu L."/>
            <person name="Ma J."/>
        </authorList>
    </citation>
    <scope>NUCLEOTIDE SEQUENCE [LARGE SCALE GENOMIC DNA]</scope>
    <source>
        <strain evidence="2">CGMCC 4.1469</strain>
    </source>
</reference>
<organism evidence="1 2">
    <name type="scientific">Prosthecobacter fluviatilis</name>
    <dbReference type="NCBI Taxonomy" id="445931"/>
    <lineage>
        <taxon>Bacteria</taxon>
        <taxon>Pseudomonadati</taxon>
        <taxon>Verrucomicrobiota</taxon>
        <taxon>Verrucomicrobiia</taxon>
        <taxon>Verrucomicrobiales</taxon>
        <taxon>Verrucomicrobiaceae</taxon>
        <taxon>Prosthecobacter</taxon>
    </lineage>
</organism>
<evidence type="ECO:0000313" key="2">
    <source>
        <dbReference type="Proteomes" id="UP001596052"/>
    </source>
</evidence>
<evidence type="ECO:0000313" key="1">
    <source>
        <dbReference type="EMBL" id="MFC5457707.1"/>
    </source>
</evidence>
<comment type="caution">
    <text evidence="1">The sequence shown here is derived from an EMBL/GenBank/DDBJ whole genome shotgun (WGS) entry which is preliminary data.</text>
</comment>
<keyword evidence="2" id="KW-1185">Reference proteome</keyword>
<sequence>MRPEDVRPDVEGRLGVFGGKSVSFFTALFAKPPGCEDVLTRMAFEVR</sequence>
<dbReference type="Proteomes" id="UP001596052">
    <property type="component" value="Unassembled WGS sequence"/>
</dbReference>
<dbReference type="EMBL" id="JBHSMQ010000012">
    <property type="protein sequence ID" value="MFC5457707.1"/>
    <property type="molecule type" value="Genomic_DNA"/>
</dbReference>
<dbReference type="RefSeq" id="WP_377171312.1">
    <property type="nucleotide sequence ID" value="NZ_JBHSMQ010000012.1"/>
</dbReference>
<name>A0ABW0KXU7_9BACT</name>
<proteinExistence type="predicted"/>
<gene>
    <name evidence="1" type="ORF">ACFQDI_22755</name>
</gene>